<feature type="domain" description="Cas12f1-like TNB" evidence="9">
    <location>
        <begin position="309"/>
        <end position="376"/>
    </location>
</feature>
<dbReference type="Pfam" id="PF07282">
    <property type="entry name" value="Cas12f1-like_TNB"/>
    <property type="match status" value="1"/>
</dbReference>
<feature type="domain" description="Probable transposase IS891/IS1136/IS1341" evidence="8">
    <location>
        <begin position="176"/>
        <end position="297"/>
    </location>
</feature>
<dbReference type="InterPro" id="IPR010095">
    <property type="entry name" value="Cas12f1-like_TNB"/>
</dbReference>
<dbReference type="InterPro" id="IPR051399">
    <property type="entry name" value="RNA-guided_DNA_endo/Transpos"/>
</dbReference>
<keyword evidence="6" id="KW-0238">DNA-binding</keyword>
<protein>
    <submittedName>
        <fullName evidence="11">Transposase</fullName>
    </submittedName>
</protein>
<keyword evidence="3" id="KW-0815">Transposition</keyword>
<evidence type="ECO:0000256" key="6">
    <source>
        <dbReference type="ARBA" id="ARBA00023125"/>
    </source>
</evidence>
<keyword evidence="7" id="KW-0233">DNA recombination</keyword>
<organism evidence="11 12">
    <name type="scientific">Dictyobacter halimunensis</name>
    <dbReference type="NCBI Taxonomy" id="3026934"/>
    <lineage>
        <taxon>Bacteria</taxon>
        <taxon>Bacillati</taxon>
        <taxon>Chloroflexota</taxon>
        <taxon>Ktedonobacteria</taxon>
        <taxon>Ktedonobacterales</taxon>
        <taxon>Dictyobacteraceae</taxon>
        <taxon>Dictyobacter</taxon>
    </lineage>
</organism>
<dbReference type="EMBL" id="BSRI01000001">
    <property type="protein sequence ID" value="GLV54452.1"/>
    <property type="molecule type" value="Genomic_DNA"/>
</dbReference>
<evidence type="ECO:0000259" key="8">
    <source>
        <dbReference type="Pfam" id="PF01385"/>
    </source>
</evidence>
<comment type="caution">
    <text evidence="11">The sequence shown here is derived from an EMBL/GenBank/DDBJ whole genome shotgun (WGS) entry which is preliminary data.</text>
</comment>
<sequence>MTLVVRGYKTELKLNNAQRTACLKHAGTARWAFNWGLRRYQEEHAAGRKAPTAISLHKELNALKQTELHWMYDVSKAAPQESLRDLEQAFKHFWRRCARKKQGTWRGKLGYSRFKSKKHGIGSFRLTGAIHIGEDWVQLPRLGKLRLKERGYLPTTGVHILSATVSEHAGRWYVSVQVEEEQPEAGIALGETIGIDLGIKALATLSDGRVFGNPRALGSHLKQLRRCSRQHARKQPDSKNRQKAARKLARLHAHIANLRKDTVHQVTSLIVAKTKPDQQRPTCIVLEDLQVSGMLKNRKLSRAIADMGFAEFRRQLEYKAQQAGSLVYTVSQWEPSSKTCSWCGWMDEDLTLSDRLFHCEECGSVIDRDRNASINLALKAAG</sequence>
<accession>A0ABQ6FLB5</accession>
<dbReference type="InterPro" id="IPR001959">
    <property type="entry name" value="Transposase"/>
</dbReference>
<evidence type="ECO:0000256" key="2">
    <source>
        <dbReference type="ARBA" id="ARBA00011044"/>
    </source>
</evidence>
<evidence type="ECO:0000256" key="4">
    <source>
        <dbReference type="ARBA" id="ARBA00022723"/>
    </source>
</evidence>
<dbReference type="Proteomes" id="UP001344906">
    <property type="component" value="Unassembled WGS sequence"/>
</dbReference>
<evidence type="ECO:0000259" key="9">
    <source>
        <dbReference type="Pfam" id="PF07282"/>
    </source>
</evidence>
<evidence type="ECO:0000313" key="11">
    <source>
        <dbReference type="EMBL" id="GLV54452.1"/>
    </source>
</evidence>
<gene>
    <name evidence="11" type="ORF">KDH_12990</name>
</gene>
<evidence type="ECO:0000256" key="3">
    <source>
        <dbReference type="ARBA" id="ARBA00022578"/>
    </source>
</evidence>
<reference evidence="11 12" key="1">
    <citation type="submission" date="2023-02" db="EMBL/GenBank/DDBJ databases">
        <title>Dictyobacter halimunensis sp. nov., a new member of the class Ktedonobacteria from forest soil in a geothermal area.</title>
        <authorList>
            <person name="Rachmania M.K."/>
            <person name="Ningsih F."/>
            <person name="Sakai Y."/>
            <person name="Yabe S."/>
            <person name="Yokota A."/>
            <person name="Sjamsuridzal W."/>
        </authorList>
    </citation>
    <scope>NUCLEOTIDE SEQUENCE [LARGE SCALE GENOMIC DNA]</scope>
    <source>
        <strain evidence="11 12">S3.2.2.5</strain>
    </source>
</reference>
<keyword evidence="4" id="KW-0479">Metal-binding</keyword>
<dbReference type="NCBIfam" id="NF040570">
    <property type="entry name" value="guided_TnpB"/>
    <property type="match status" value="1"/>
</dbReference>
<dbReference type="Pfam" id="PF01385">
    <property type="entry name" value="OrfB_IS605"/>
    <property type="match status" value="1"/>
</dbReference>
<feature type="domain" description="Transposase putative helix-turn-helix" evidence="10">
    <location>
        <begin position="1"/>
        <end position="49"/>
    </location>
</feature>
<evidence type="ECO:0000259" key="10">
    <source>
        <dbReference type="Pfam" id="PF12323"/>
    </source>
</evidence>
<dbReference type="RefSeq" id="WP_338248119.1">
    <property type="nucleotide sequence ID" value="NZ_BSRI01000001.1"/>
</dbReference>
<comment type="similarity">
    <text evidence="2">In the N-terminal section; belongs to the transposase 2 family.</text>
</comment>
<keyword evidence="5" id="KW-0862">Zinc</keyword>
<evidence type="ECO:0000313" key="12">
    <source>
        <dbReference type="Proteomes" id="UP001344906"/>
    </source>
</evidence>
<evidence type="ECO:0000256" key="7">
    <source>
        <dbReference type="ARBA" id="ARBA00023172"/>
    </source>
</evidence>
<comment type="similarity">
    <text evidence="1">In the C-terminal section; belongs to the transposase 35 family.</text>
</comment>
<dbReference type="InterPro" id="IPR021027">
    <property type="entry name" value="Transposase_put_HTH"/>
</dbReference>
<dbReference type="PANTHER" id="PTHR30405">
    <property type="entry name" value="TRANSPOSASE"/>
    <property type="match status" value="1"/>
</dbReference>
<keyword evidence="12" id="KW-1185">Reference proteome</keyword>
<evidence type="ECO:0000256" key="5">
    <source>
        <dbReference type="ARBA" id="ARBA00022833"/>
    </source>
</evidence>
<evidence type="ECO:0000256" key="1">
    <source>
        <dbReference type="ARBA" id="ARBA00008761"/>
    </source>
</evidence>
<dbReference type="Pfam" id="PF12323">
    <property type="entry name" value="HTH_OrfB_IS605"/>
    <property type="match status" value="1"/>
</dbReference>
<dbReference type="NCBIfam" id="TIGR01766">
    <property type="entry name" value="IS200/IS605 family accessory protein TnpB-like domain"/>
    <property type="match status" value="1"/>
</dbReference>
<name>A0ABQ6FLB5_9CHLR</name>
<dbReference type="PANTHER" id="PTHR30405:SF25">
    <property type="entry name" value="RNA-GUIDED DNA ENDONUCLEASE INSQ-RELATED"/>
    <property type="match status" value="1"/>
</dbReference>
<proteinExistence type="inferred from homology"/>